<comment type="caution">
    <text evidence="2">The sequence shown here is derived from an EMBL/GenBank/DDBJ whole genome shotgun (WGS) entry which is preliminary data.</text>
</comment>
<dbReference type="AlphaFoldDB" id="A0A6N7VWR0"/>
<dbReference type="InterPro" id="IPR009078">
    <property type="entry name" value="Ferritin-like_SF"/>
</dbReference>
<dbReference type="GO" id="GO:0046872">
    <property type="term" value="F:metal ion binding"/>
    <property type="evidence" value="ECO:0007669"/>
    <property type="project" value="InterPro"/>
</dbReference>
<dbReference type="GO" id="GO:0016491">
    <property type="term" value="F:oxidoreductase activity"/>
    <property type="evidence" value="ECO:0007669"/>
    <property type="project" value="InterPro"/>
</dbReference>
<gene>
    <name evidence="2" type="ORF">FYJ26_07775</name>
</gene>
<dbReference type="InterPro" id="IPR012347">
    <property type="entry name" value="Ferritin-like"/>
</dbReference>
<keyword evidence="3" id="KW-1185">Reference proteome</keyword>
<organism evidence="2 3">
    <name type="scientific">Anaerococcus porci</name>
    <dbReference type="NCBI Taxonomy" id="2652269"/>
    <lineage>
        <taxon>Bacteria</taxon>
        <taxon>Bacillati</taxon>
        <taxon>Bacillota</taxon>
        <taxon>Tissierellia</taxon>
        <taxon>Tissierellales</taxon>
        <taxon>Peptoniphilaceae</taxon>
        <taxon>Anaerococcus</taxon>
    </lineage>
</organism>
<dbReference type="EMBL" id="VULQ01000009">
    <property type="protein sequence ID" value="MSS78297.1"/>
    <property type="molecule type" value="Genomic_DNA"/>
</dbReference>
<dbReference type="RefSeq" id="WP_154541258.1">
    <property type="nucleotide sequence ID" value="NZ_VULQ01000009.1"/>
</dbReference>
<dbReference type="InterPro" id="IPR003251">
    <property type="entry name" value="Rr_diiron-bd_dom"/>
</dbReference>
<sequence length="165" mass="19865">MYNSIKVINLVMAMELHGYNFCKDNSIKSRNLQTKAIFEKLSKIELEHYEYLKKLLKKYKDGETVSEELNLPEDKGEIFFEKRKESENLAQNLEQSMIQDMNVLRMDYLIEEDFRDYYSMSKKVEDEQLREILSHFAGWEDNHAKIFKDEYDRLMDKYMNISWGG</sequence>
<evidence type="ECO:0000313" key="3">
    <source>
        <dbReference type="Proteomes" id="UP000441925"/>
    </source>
</evidence>
<proteinExistence type="predicted"/>
<dbReference type="SUPFAM" id="SSF47240">
    <property type="entry name" value="Ferritin-like"/>
    <property type="match status" value="1"/>
</dbReference>
<evidence type="ECO:0000259" key="1">
    <source>
        <dbReference type="Pfam" id="PF02915"/>
    </source>
</evidence>
<dbReference type="Pfam" id="PF02915">
    <property type="entry name" value="Rubrerythrin"/>
    <property type="match status" value="1"/>
</dbReference>
<dbReference type="Gene3D" id="1.20.1260.10">
    <property type="match status" value="1"/>
</dbReference>
<dbReference type="Proteomes" id="UP000441925">
    <property type="component" value="Unassembled WGS sequence"/>
</dbReference>
<feature type="domain" description="Rubrerythrin diiron-binding" evidence="1">
    <location>
        <begin position="19"/>
        <end position="150"/>
    </location>
</feature>
<protein>
    <submittedName>
        <fullName evidence="2">Rubrerythrin</fullName>
    </submittedName>
</protein>
<accession>A0A6N7VWR0</accession>
<name>A0A6N7VWR0_9FIRM</name>
<evidence type="ECO:0000313" key="2">
    <source>
        <dbReference type="EMBL" id="MSS78297.1"/>
    </source>
</evidence>
<reference evidence="2 3" key="1">
    <citation type="submission" date="2019-08" db="EMBL/GenBank/DDBJ databases">
        <title>In-depth cultivation of the pig gut microbiome towards novel bacterial diversity and tailored functional studies.</title>
        <authorList>
            <person name="Wylensek D."/>
            <person name="Hitch T.C.A."/>
            <person name="Clavel T."/>
        </authorList>
    </citation>
    <scope>NUCLEOTIDE SEQUENCE [LARGE SCALE GENOMIC DNA]</scope>
    <source>
        <strain evidence="2 3">WCA-380-WT-2B</strain>
    </source>
</reference>